<evidence type="ECO:0000256" key="1">
    <source>
        <dbReference type="SAM" id="Phobius"/>
    </source>
</evidence>
<dbReference type="OrthoDB" id="2742590at2"/>
<dbReference type="AlphaFoldDB" id="A0A1I3Q4G5"/>
<feature type="transmembrane region" description="Helical" evidence="1">
    <location>
        <begin position="6"/>
        <end position="25"/>
    </location>
</feature>
<keyword evidence="1" id="KW-0812">Transmembrane</keyword>
<evidence type="ECO:0000313" key="3">
    <source>
        <dbReference type="Proteomes" id="UP000183557"/>
    </source>
</evidence>
<name>A0A1I3Q4G5_HALDA</name>
<evidence type="ECO:0000313" key="2">
    <source>
        <dbReference type="EMBL" id="SFJ28579.1"/>
    </source>
</evidence>
<reference evidence="3" key="1">
    <citation type="submission" date="2016-10" db="EMBL/GenBank/DDBJ databases">
        <authorList>
            <person name="Varghese N."/>
            <person name="Submissions S."/>
        </authorList>
    </citation>
    <scope>NUCLEOTIDE SEQUENCE [LARGE SCALE GENOMIC DNA]</scope>
    <source>
        <strain evidence="3">CGMCC 1.3704</strain>
    </source>
</reference>
<dbReference type="Pfam" id="PF14150">
    <property type="entry name" value="YesK"/>
    <property type="match status" value="1"/>
</dbReference>
<keyword evidence="1" id="KW-1133">Transmembrane helix</keyword>
<feature type="transmembrane region" description="Helical" evidence="1">
    <location>
        <begin position="62"/>
        <end position="83"/>
    </location>
</feature>
<dbReference type="RefSeq" id="WP_075034969.1">
    <property type="nucleotide sequence ID" value="NZ_FOSB01000001.1"/>
</dbReference>
<protein>
    <submittedName>
        <fullName evidence="2">YesK-like protein</fullName>
    </submittedName>
</protein>
<dbReference type="InterPro" id="IPR025434">
    <property type="entry name" value="YesK-like"/>
</dbReference>
<gene>
    <name evidence="2" type="ORF">SAMN04487936_101533</name>
</gene>
<keyword evidence="1" id="KW-0472">Membrane</keyword>
<proteinExistence type="predicted"/>
<sequence>MMLYGPFLMSLLPGLIVLTLTWWFSKKGFSRFIRMLPGCFLTIVAAILFYHGYVNVRGFEGAAYGILSFFLLIFVIISFAIGVKMKVNTENH</sequence>
<feature type="transmembrane region" description="Helical" evidence="1">
    <location>
        <begin position="32"/>
        <end position="50"/>
    </location>
</feature>
<keyword evidence="3" id="KW-1185">Reference proteome</keyword>
<dbReference type="Proteomes" id="UP000183557">
    <property type="component" value="Unassembled WGS sequence"/>
</dbReference>
<organism evidence="2 3">
    <name type="scientific">Halobacillus dabanensis</name>
    <dbReference type="NCBI Taxonomy" id="240302"/>
    <lineage>
        <taxon>Bacteria</taxon>
        <taxon>Bacillati</taxon>
        <taxon>Bacillota</taxon>
        <taxon>Bacilli</taxon>
        <taxon>Bacillales</taxon>
        <taxon>Bacillaceae</taxon>
        <taxon>Halobacillus</taxon>
    </lineage>
</organism>
<dbReference type="EMBL" id="FOSB01000001">
    <property type="protein sequence ID" value="SFJ28579.1"/>
    <property type="molecule type" value="Genomic_DNA"/>
</dbReference>
<accession>A0A1I3Q4G5</accession>